<dbReference type="PANTHER" id="PTHR43179">
    <property type="entry name" value="RHAMNOSYLTRANSFERASE WBBL"/>
    <property type="match status" value="1"/>
</dbReference>
<dbReference type="Proteomes" id="UP000317691">
    <property type="component" value="Unassembled WGS sequence"/>
</dbReference>
<organism evidence="2 3">
    <name type="scientific">Eiseniibacteriota bacterium</name>
    <dbReference type="NCBI Taxonomy" id="2212470"/>
    <lineage>
        <taxon>Bacteria</taxon>
        <taxon>Candidatus Eiseniibacteriota</taxon>
    </lineage>
</organism>
<dbReference type="GO" id="GO:0016740">
    <property type="term" value="F:transferase activity"/>
    <property type="evidence" value="ECO:0007669"/>
    <property type="project" value="UniProtKB-KW"/>
</dbReference>
<dbReference type="CDD" id="cd04186">
    <property type="entry name" value="GT_2_like_c"/>
    <property type="match status" value="1"/>
</dbReference>
<sequence length="318" mass="34708">MTDTPRCSVIVVSYNSASYLPQCLSALERQQGVEADIHVVDNASSDGSADLVRRQFPRVRLIANLSNVGFASANNQILSPGTAEFYALVNPDTVPSPTALATCVRYLEGNPKAGVAATRLVHPDGDLQRSSHAFLGFRNLLGETFGVHRLLPVLRPLSSLYMPWFDHGRIAEVDWVDGAFLVARGEVVRAVGGLDPGFFMYGEEMDWCRRIRRAGWSIVFLPEPAVIHVGGASSGPIAGPMFVENLRGRLRFLSKHRSSLVVMAARATIAVSVLLRFAWREAQALGLSLMGRPVPEPLRLRLTSLSAAARWVLRGLPL</sequence>
<comment type="caution">
    <text evidence="2">The sequence shown here is derived from an EMBL/GenBank/DDBJ whole genome shotgun (WGS) entry which is preliminary data.</text>
</comment>
<dbReference type="Gene3D" id="3.90.550.10">
    <property type="entry name" value="Spore Coat Polysaccharide Biosynthesis Protein SpsA, Chain A"/>
    <property type="match status" value="1"/>
</dbReference>
<evidence type="ECO:0000313" key="3">
    <source>
        <dbReference type="Proteomes" id="UP000317691"/>
    </source>
</evidence>
<dbReference type="EMBL" id="VBOZ01000026">
    <property type="protein sequence ID" value="TMQ64137.1"/>
    <property type="molecule type" value="Genomic_DNA"/>
</dbReference>
<dbReference type="AlphaFoldDB" id="A0A538TKH6"/>
<dbReference type="Pfam" id="PF00535">
    <property type="entry name" value="Glycos_transf_2"/>
    <property type="match status" value="1"/>
</dbReference>
<dbReference type="SUPFAM" id="SSF53448">
    <property type="entry name" value="Nucleotide-diphospho-sugar transferases"/>
    <property type="match status" value="1"/>
</dbReference>
<dbReference type="InterPro" id="IPR001173">
    <property type="entry name" value="Glyco_trans_2-like"/>
</dbReference>
<keyword evidence="2" id="KW-0808">Transferase</keyword>
<feature type="domain" description="Glycosyltransferase 2-like" evidence="1">
    <location>
        <begin position="8"/>
        <end position="134"/>
    </location>
</feature>
<dbReference type="InterPro" id="IPR029044">
    <property type="entry name" value="Nucleotide-diphossugar_trans"/>
</dbReference>
<evidence type="ECO:0000259" key="1">
    <source>
        <dbReference type="Pfam" id="PF00535"/>
    </source>
</evidence>
<proteinExistence type="predicted"/>
<reference evidence="2 3" key="1">
    <citation type="journal article" date="2019" name="Nat. Microbiol.">
        <title>Mediterranean grassland soil C-N compound turnover is dependent on rainfall and depth, and is mediated by genomically divergent microorganisms.</title>
        <authorList>
            <person name="Diamond S."/>
            <person name="Andeer P.F."/>
            <person name="Li Z."/>
            <person name="Crits-Christoph A."/>
            <person name="Burstein D."/>
            <person name="Anantharaman K."/>
            <person name="Lane K.R."/>
            <person name="Thomas B.C."/>
            <person name="Pan C."/>
            <person name="Northen T.R."/>
            <person name="Banfield J.F."/>
        </authorList>
    </citation>
    <scope>NUCLEOTIDE SEQUENCE [LARGE SCALE GENOMIC DNA]</scope>
    <source>
        <strain evidence="2">WS_9</strain>
    </source>
</reference>
<evidence type="ECO:0000313" key="2">
    <source>
        <dbReference type="EMBL" id="TMQ64137.1"/>
    </source>
</evidence>
<accession>A0A538TKH6</accession>
<gene>
    <name evidence="2" type="ORF">E6K79_08275</name>
</gene>
<protein>
    <submittedName>
        <fullName evidence="2">Glycosyltransferase family 2 protein</fullName>
    </submittedName>
</protein>
<dbReference type="PANTHER" id="PTHR43179:SF7">
    <property type="entry name" value="RHAMNOSYLTRANSFERASE WBBL"/>
    <property type="match status" value="1"/>
</dbReference>
<name>A0A538TKH6_UNCEI</name>